<dbReference type="RefSeq" id="WP_002978712.1">
    <property type="nucleotide sequence ID" value="NZ_AOGY02000026.1"/>
</dbReference>
<dbReference type="EMBL" id="AOGY02000026">
    <property type="protein sequence ID" value="EMY70835.1"/>
    <property type="molecule type" value="Genomic_DNA"/>
</dbReference>
<reference evidence="1 2" key="1">
    <citation type="submission" date="2013-03" db="EMBL/GenBank/DDBJ databases">
        <authorList>
            <person name="Harkins D.M."/>
            <person name="Durkin A.S."/>
            <person name="Brinkac L.M."/>
            <person name="Haft D.H."/>
            <person name="Selengut J.D."/>
            <person name="Sanka R."/>
            <person name="DePew J."/>
            <person name="Purushe J."/>
            <person name="Galloway R.L."/>
            <person name="Vinetz J.M."/>
            <person name="Sutton G.G."/>
            <person name="Nierman W.C."/>
            <person name="Fouts D.E."/>
        </authorList>
    </citation>
    <scope>NUCLEOTIDE SEQUENCE [LARGE SCALE GENOMIC DNA]</scope>
    <source>
        <strain evidence="1 2">Waz Holland</strain>
    </source>
</reference>
<evidence type="ECO:0000313" key="2">
    <source>
        <dbReference type="Proteomes" id="UP000012227"/>
    </source>
</evidence>
<dbReference type="Proteomes" id="UP000012227">
    <property type="component" value="Unassembled WGS sequence"/>
</dbReference>
<evidence type="ECO:0000313" key="1">
    <source>
        <dbReference type="EMBL" id="EMY70835.1"/>
    </source>
</evidence>
<proteinExistence type="predicted"/>
<sequence>MNQINYDEFKKLDQINTKLRPKSETIYEELTDFTKRYRNLNTQNKEFFRTSIPQNLKRKFLAFSGFLAEYAIYKKDDKYISAALLFHSMEDFSSDYRENIRFLILINHSSNILGQDLEKYITNEIDNYSPRAKRYFEQFLEREKSLNSIEKFDIQLKEIENFPIYTKL</sequence>
<gene>
    <name evidence="1" type="ORF">LEP1GSC199_1056</name>
</gene>
<name>N1WBN3_9LEPT</name>
<comment type="caution">
    <text evidence="1">The sequence shown here is derived from an EMBL/GenBank/DDBJ whole genome shotgun (WGS) entry which is preliminary data.</text>
</comment>
<organism evidence="1 2">
    <name type="scientific">Leptospira vanthielii serovar Holland str. Waz Holland = ATCC 700522</name>
    <dbReference type="NCBI Taxonomy" id="1218591"/>
    <lineage>
        <taxon>Bacteria</taxon>
        <taxon>Pseudomonadati</taxon>
        <taxon>Spirochaetota</taxon>
        <taxon>Spirochaetia</taxon>
        <taxon>Leptospirales</taxon>
        <taxon>Leptospiraceae</taxon>
        <taxon>Leptospira</taxon>
    </lineage>
</organism>
<protein>
    <submittedName>
        <fullName evidence="1">Uncharacterized protein</fullName>
    </submittedName>
</protein>
<dbReference type="AlphaFoldDB" id="N1WBN3"/>
<accession>N1WBN3</accession>